<comment type="caution">
    <text evidence="3">The sequence shown here is derived from an EMBL/GenBank/DDBJ whole genome shotgun (WGS) entry which is preliminary data.</text>
</comment>
<dbReference type="AlphaFoldDB" id="A0A812SE75"/>
<organism evidence="3 4">
    <name type="scientific">Symbiodinium natans</name>
    <dbReference type="NCBI Taxonomy" id="878477"/>
    <lineage>
        <taxon>Eukaryota</taxon>
        <taxon>Sar</taxon>
        <taxon>Alveolata</taxon>
        <taxon>Dinophyceae</taxon>
        <taxon>Suessiales</taxon>
        <taxon>Symbiodiniaceae</taxon>
        <taxon>Symbiodinium</taxon>
    </lineage>
</organism>
<protein>
    <submittedName>
        <fullName evidence="3">AmpD protein</fullName>
    </submittedName>
</protein>
<dbReference type="Pfam" id="PF00656">
    <property type="entry name" value="Peptidase_C14"/>
    <property type="match status" value="1"/>
</dbReference>
<keyword evidence="4" id="KW-1185">Reference proteome</keyword>
<dbReference type="Gene3D" id="3.40.50.1460">
    <property type="match status" value="1"/>
</dbReference>
<dbReference type="InterPro" id="IPR002502">
    <property type="entry name" value="Amidase_domain"/>
</dbReference>
<dbReference type="OrthoDB" id="414187at2759"/>
<dbReference type="SUPFAM" id="SSF52129">
    <property type="entry name" value="Caspase-like"/>
    <property type="match status" value="1"/>
</dbReference>
<evidence type="ECO:0000259" key="1">
    <source>
        <dbReference type="Pfam" id="PF00656"/>
    </source>
</evidence>
<evidence type="ECO:0000259" key="2">
    <source>
        <dbReference type="Pfam" id="PF01510"/>
    </source>
</evidence>
<feature type="domain" description="N-acetylmuramoyl-L-alanine amidase" evidence="2">
    <location>
        <begin position="328"/>
        <end position="444"/>
    </location>
</feature>
<dbReference type="InterPro" id="IPR011600">
    <property type="entry name" value="Pept_C14_caspase"/>
</dbReference>
<dbReference type="InterPro" id="IPR036505">
    <property type="entry name" value="Amidase/PGRP_sf"/>
</dbReference>
<proteinExistence type="predicted"/>
<evidence type="ECO:0000313" key="3">
    <source>
        <dbReference type="EMBL" id="CAE7471108.1"/>
    </source>
</evidence>
<feature type="domain" description="Peptidase C14 caspase" evidence="1">
    <location>
        <begin position="48"/>
        <end position="230"/>
    </location>
</feature>
<dbReference type="GO" id="GO:0004197">
    <property type="term" value="F:cysteine-type endopeptidase activity"/>
    <property type="evidence" value="ECO:0007669"/>
    <property type="project" value="InterPro"/>
</dbReference>
<reference evidence="3" key="1">
    <citation type="submission" date="2021-02" db="EMBL/GenBank/DDBJ databases">
        <authorList>
            <person name="Dougan E. K."/>
            <person name="Rhodes N."/>
            <person name="Thang M."/>
            <person name="Chan C."/>
        </authorList>
    </citation>
    <scope>NUCLEOTIDE SEQUENCE</scope>
</reference>
<dbReference type="GO" id="GO:0006508">
    <property type="term" value="P:proteolysis"/>
    <property type="evidence" value="ECO:0007669"/>
    <property type="project" value="InterPro"/>
</dbReference>
<accession>A0A812SE75</accession>
<evidence type="ECO:0000313" key="4">
    <source>
        <dbReference type="Proteomes" id="UP000604046"/>
    </source>
</evidence>
<dbReference type="Gene3D" id="3.40.80.10">
    <property type="entry name" value="Peptidoglycan recognition protein-like"/>
    <property type="match status" value="1"/>
</dbReference>
<dbReference type="SUPFAM" id="SSF55846">
    <property type="entry name" value="N-acetylmuramoyl-L-alanine amidase-like"/>
    <property type="match status" value="1"/>
</dbReference>
<name>A0A812SE75_9DINO</name>
<feature type="non-terminal residue" evidence="3">
    <location>
        <position position="462"/>
    </location>
</feature>
<dbReference type="Pfam" id="PF01510">
    <property type="entry name" value="Amidase_2"/>
    <property type="match status" value="1"/>
</dbReference>
<gene>
    <name evidence="3" type="primary">ampD</name>
    <name evidence="3" type="ORF">SNAT2548_LOCUS26442</name>
</gene>
<dbReference type="EMBL" id="CAJNDS010002431">
    <property type="protein sequence ID" value="CAE7471108.1"/>
    <property type="molecule type" value="Genomic_DNA"/>
</dbReference>
<dbReference type="GO" id="GO:0009253">
    <property type="term" value="P:peptidoglycan catabolic process"/>
    <property type="evidence" value="ECO:0007669"/>
    <property type="project" value="InterPro"/>
</dbReference>
<sequence>MDQDSLARFLEIAEAQTQPGSPVRSEPSCIFASVLAIGNAGGEEDEDAACIQEVELIEEAAIRAGVTKCNLLKNPLRDGFLDAIDDFILDMCTVGSEGSAHLFYYAGDGCEIQCFRFIPIDATRPDRDYIALGDIMERIDEKVQGRSIVFCIDACRNNPDKETVRDKFDNERGSKNRYFLLFRTSAGNEINELKEEECLSVFAQTVREFIPELHQSEMIPDWIEQITQAIRSKEPREDPWYLCSPPVPGSFRSVRSYSASSSSSRSPMPGTANCSKGYSIFPERHSPAISPLDPQDPDQFYEVTDIRKAHRRRVNRMTASTVDIACIILGSTEGRSAADVQRDFAIRGMGPNYLITLEGRRTVLVREEFCAWDYNLACWHAEEVGGVGHIPGTGKINEVKSYSVSIALEGDGEEPYTDAQYSNLIKLLKNLITTYQVKLWNVVGAGEIMQPPPKAPQPGPCF</sequence>
<dbReference type="InterPro" id="IPR029030">
    <property type="entry name" value="Caspase-like_dom_sf"/>
</dbReference>
<dbReference type="GO" id="GO:0008745">
    <property type="term" value="F:N-acetylmuramoyl-L-alanine amidase activity"/>
    <property type="evidence" value="ECO:0007669"/>
    <property type="project" value="InterPro"/>
</dbReference>
<dbReference type="Proteomes" id="UP000604046">
    <property type="component" value="Unassembled WGS sequence"/>
</dbReference>